<name>A0A9X6SSQ8_BACCE</name>
<dbReference type="RefSeq" id="WP_098007233.1">
    <property type="nucleotide sequence ID" value="NZ_NVMX01000243.1"/>
</dbReference>
<evidence type="ECO:0000313" key="2">
    <source>
        <dbReference type="Proteomes" id="UP000219922"/>
    </source>
</evidence>
<evidence type="ECO:0000313" key="1">
    <source>
        <dbReference type="EMBL" id="PDZ94178.1"/>
    </source>
</evidence>
<gene>
    <name evidence="1" type="ORF">CON36_35185</name>
</gene>
<proteinExistence type="predicted"/>
<dbReference type="AlphaFoldDB" id="A0A9X6SSQ8"/>
<protein>
    <submittedName>
        <fullName evidence="1">Uncharacterized protein</fullName>
    </submittedName>
</protein>
<accession>A0A9X6SSQ8</accession>
<dbReference type="Proteomes" id="UP000219922">
    <property type="component" value="Unassembled WGS sequence"/>
</dbReference>
<organism evidence="1 2">
    <name type="scientific">Bacillus cereus</name>
    <dbReference type="NCBI Taxonomy" id="1396"/>
    <lineage>
        <taxon>Bacteria</taxon>
        <taxon>Bacillati</taxon>
        <taxon>Bacillota</taxon>
        <taxon>Bacilli</taxon>
        <taxon>Bacillales</taxon>
        <taxon>Bacillaceae</taxon>
        <taxon>Bacillus</taxon>
        <taxon>Bacillus cereus group</taxon>
    </lineage>
</organism>
<comment type="caution">
    <text evidence="1">The sequence shown here is derived from an EMBL/GenBank/DDBJ whole genome shotgun (WGS) entry which is preliminary data.</text>
</comment>
<sequence length="138" mass="16689">MTFGMINKWNEEWKLFMKEQLEGENRLKSVLLFSEQVQDFLKNSMFKQAYTDMVYVLDSYGMKVFYVVISNTQEQISFEIDKFGNIDELNAISHMDEQEQSAFLDLIKEFNIVQKVMDYWEKQEKPIDINEWCNWHEL</sequence>
<reference evidence="1 2" key="1">
    <citation type="submission" date="2017-09" db="EMBL/GenBank/DDBJ databases">
        <title>Large-scale bioinformatics analysis of Bacillus genomes uncovers conserved roles of natural products in bacterial physiology.</title>
        <authorList>
            <consortium name="Agbiome Team Llc"/>
            <person name="Bleich R.M."/>
            <person name="Grubbs K.J."/>
            <person name="Santa Maria K.C."/>
            <person name="Allen S.E."/>
            <person name="Farag S."/>
            <person name="Shank E.A."/>
            <person name="Bowers A."/>
        </authorList>
    </citation>
    <scope>NUCLEOTIDE SEQUENCE [LARGE SCALE GENOMIC DNA]</scope>
    <source>
        <strain evidence="1 2">AFS092789</strain>
    </source>
</reference>
<dbReference type="EMBL" id="NVMX01000243">
    <property type="protein sequence ID" value="PDZ94178.1"/>
    <property type="molecule type" value="Genomic_DNA"/>
</dbReference>